<dbReference type="PROSITE" id="PS01001">
    <property type="entry name" value="SDH_CYT_2"/>
    <property type="match status" value="1"/>
</dbReference>
<evidence type="ECO:0000256" key="1">
    <source>
        <dbReference type="ARBA" id="ARBA00004050"/>
    </source>
</evidence>
<comment type="function">
    <text evidence="1">Membrane-anchoring subunit of succinate dehydrogenase (SDH).</text>
</comment>
<evidence type="ECO:0000256" key="13">
    <source>
        <dbReference type="SAM" id="Phobius"/>
    </source>
</evidence>
<evidence type="ECO:0000256" key="5">
    <source>
        <dbReference type="ARBA" id="ARBA00022617"/>
    </source>
</evidence>
<dbReference type="Gene3D" id="1.20.1300.10">
    <property type="entry name" value="Fumarate reductase/succinate dehydrogenase, transmembrane subunit"/>
    <property type="match status" value="1"/>
</dbReference>
<keyword evidence="6 13" id="KW-0812">Transmembrane</keyword>
<dbReference type="GO" id="GO:0046872">
    <property type="term" value="F:metal ion binding"/>
    <property type="evidence" value="ECO:0007669"/>
    <property type="project" value="UniProtKB-KW"/>
</dbReference>
<dbReference type="AlphaFoldDB" id="A0A8J4M5G8"/>
<dbReference type="NCBIfam" id="TIGR02970">
    <property type="entry name" value="succ_dehyd_cytB"/>
    <property type="match status" value="1"/>
</dbReference>
<dbReference type="InterPro" id="IPR034804">
    <property type="entry name" value="SQR/QFR_C/D"/>
</dbReference>
<evidence type="ECO:0000256" key="9">
    <source>
        <dbReference type="ARBA" id="ARBA00023004"/>
    </source>
</evidence>
<keyword evidence="5 12" id="KW-0349">Heme</keyword>
<dbReference type="InterPro" id="IPR014314">
    <property type="entry name" value="Succ_DH_cytb556"/>
</dbReference>
<protein>
    <recommendedName>
        <fullName evidence="4">Succinate dehydrogenase cytochrome b556 subunit</fullName>
    </recommendedName>
</protein>
<dbReference type="GO" id="GO:0006099">
    <property type="term" value="P:tricarboxylic acid cycle"/>
    <property type="evidence" value="ECO:0007669"/>
    <property type="project" value="InterPro"/>
</dbReference>
<comment type="cofactor">
    <cofactor evidence="12">
        <name>heme</name>
        <dbReference type="ChEBI" id="CHEBI:30413"/>
    </cofactor>
    <text evidence="12">The heme is bound between the two transmembrane subunits.</text>
</comment>
<dbReference type="SUPFAM" id="SSF81343">
    <property type="entry name" value="Fumarate reductase respiratory complex transmembrane subunits"/>
    <property type="match status" value="1"/>
</dbReference>
<reference evidence="14" key="1">
    <citation type="journal article" date="2020" name="mSystems">
        <title>Genome- and Community-Level Interaction Insights into Carbon Utilization and Element Cycling Functions of Hydrothermarchaeota in Hydrothermal Sediment.</title>
        <authorList>
            <person name="Zhou Z."/>
            <person name="Liu Y."/>
            <person name="Xu W."/>
            <person name="Pan J."/>
            <person name="Luo Z.H."/>
            <person name="Li M."/>
        </authorList>
    </citation>
    <scope>NUCLEOTIDE SEQUENCE</scope>
    <source>
        <strain evidence="14">SpSt-997</strain>
    </source>
</reference>
<sequence>MKDAPGASKVARNSEGKLIERPLSPHLQIYRPQISSALSIFHRITGVGLGLGTLLLVWWLAASAGSDADYAAAVGFIGSPLGLLLLFGWTAALVYHFLNGIRHLAWDAGWGFDLPTAHASGRMVLVGTAALTVLVWIIGLIVW</sequence>
<feature type="transmembrane region" description="Helical" evidence="13">
    <location>
        <begin position="40"/>
        <end position="61"/>
    </location>
</feature>
<dbReference type="InterPro" id="IPR000701">
    <property type="entry name" value="SuccDH_FuR_B_TM-su"/>
</dbReference>
<organism evidence="14">
    <name type="scientific">Acidicaldus sp</name>
    <dbReference type="NCBI Taxonomy" id="1872105"/>
    <lineage>
        <taxon>Bacteria</taxon>
        <taxon>Pseudomonadati</taxon>
        <taxon>Pseudomonadota</taxon>
        <taxon>Alphaproteobacteria</taxon>
        <taxon>Acetobacterales</taxon>
        <taxon>Acetobacteraceae</taxon>
        <taxon>Acidicaldus</taxon>
    </lineage>
</organism>
<evidence type="ECO:0000256" key="6">
    <source>
        <dbReference type="ARBA" id="ARBA00022692"/>
    </source>
</evidence>
<keyword evidence="8 13" id="KW-1133">Transmembrane helix</keyword>
<dbReference type="GO" id="GO:0016020">
    <property type="term" value="C:membrane"/>
    <property type="evidence" value="ECO:0007669"/>
    <property type="project" value="UniProtKB-SubCell"/>
</dbReference>
<dbReference type="GO" id="GO:0009055">
    <property type="term" value="F:electron transfer activity"/>
    <property type="evidence" value="ECO:0007669"/>
    <property type="project" value="InterPro"/>
</dbReference>
<keyword evidence="10 13" id="KW-0472">Membrane</keyword>
<evidence type="ECO:0000256" key="4">
    <source>
        <dbReference type="ARBA" id="ARBA00020076"/>
    </source>
</evidence>
<name>A0A8J4M5G8_9PROT</name>
<comment type="similarity">
    <text evidence="3">Belongs to the cytochrome b560 family.</text>
</comment>
<dbReference type="PANTHER" id="PTHR10978:SF5">
    <property type="entry name" value="SUCCINATE DEHYDROGENASE CYTOCHROME B560 SUBUNIT, MITOCHONDRIAL"/>
    <property type="match status" value="1"/>
</dbReference>
<dbReference type="PANTHER" id="PTHR10978">
    <property type="entry name" value="SUCCINATE DEHYDROGENASE CYTOCHROME B560 SUBUNIT"/>
    <property type="match status" value="1"/>
</dbReference>
<evidence type="ECO:0000256" key="7">
    <source>
        <dbReference type="ARBA" id="ARBA00022723"/>
    </source>
</evidence>
<evidence type="ECO:0000313" key="14">
    <source>
        <dbReference type="EMBL" id="HGC42088.1"/>
    </source>
</evidence>
<evidence type="ECO:0000256" key="3">
    <source>
        <dbReference type="ARBA" id="ARBA00007244"/>
    </source>
</evidence>
<comment type="subcellular location">
    <subcellularLocation>
        <location evidence="2">Membrane</location>
        <topology evidence="2">Multi-pass membrane protein</topology>
    </subcellularLocation>
</comment>
<keyword evidence="7 12" id="KW-0479">Metal-binding</keyword>
<dbReference type="CDD" id="cd03499">
    <property type="entry name" value="SQR_TypeC_SdhC"/>
    <property type="match status" value="1"/>
</dbReference>
<dbReference type="InterPro" id="IPR018495">
    <property type="entry name" value="Succ_DH_cyt_bsu_CS"/>
</dbReference>
<evidence type="ECO:0000256" key="8">
    <source>
        <dbReference type="ARBA" id="ARBA00022989"/>
    </source>
</evidence>
<evidence type="ECO:0000256" key="10">
    <source>
        <dbReference type="ARBA" id="ARBA00023136"/>
    </source>
</evidence>
<gene>
    <name evidence="14" type="primary">sdhC</name>
    <name evidence="14" type="ORF">ENY07_02535</name>
</gene>
<accession>A0A8J4M5G8</accession>
<proteinExistence type="inferred from homology"/>
<dbReference type="PIRSF" id="PIRSF000178">
    <property type="entry name" value="SDH_cyt_b560"/>
    <property type="match status" value="1"/>
</dbReference>
<evidence type="ECO:0000256" key="11">
    <source>
        <dbReference type="ARBA" id="ARBA00025912"/>
    </source>
</evidence>
<comment type="caution">
    <text evidence="14">The sequence shown here is derived from an EMBL/GenBank/DDBJ whole genome shotgun (WGS) entry which is preliminary data.</text>
</comment>
<dbReference type="Pfam" id="PF01127">
    <property type="entry name" value="Sdh_cyt"/>
    <property type="match status" value="1"/>
</dbReference>
<dbReference type="EMBL" id="DTQM01000050">
    <property type="protein sequence ID" value="HGC42088.1"/>
    <property type="molecule type" value="Genomic_DNA"/>
</dbReference>
<feature type="transmembrane region" description="Helical" evidence="13">
    <location>
        <begin position="119"/>
        <end position="142"/>
    </location>
</feature>
<feature type="transmembrane region" description="Helical" evidence="13">
    <location>
        <begin position="73"/>
        <end position="98"/>
    </location>
</feature>
<feature type="binding site" description="axial binding residue" evidence="12">
    <location>
        <position position="96"/>
    </location>
    <ligand>
        <name>heme</name>
        <dbReference type="ChEBI" id="CHEBI:30413"/>
        <note>ligand shared with second transmembrane subunit</note>
    </ligand>
    <ligandPart>
        <name>Fe</name>
        <dbReference type="ChEBI" id="CHEBI:18248"/>
    </ligandPart>
</feature>
<keyword evidence="9 12" id="KW-0408">Iron</keyword>
<evidence type="ECO:0000256" key="12">
    <source>
        <dbReference type="PIRSR" id="PIRSR000178-1"/>
    </source>
</evidence>
<evidence type="ECO:0000256" key="2">
    <source>
        <dbReference type="ARBA" id="ARBA00004141"/>
    </source>
</evidence>
<comment type="subunit">
    <text evidence="11">Part of an enzyme complex containing four subunits: a flavoprotein, an iron-sulfur protein, plus two membrane-anchoring proteins, SdhC and SdhD. The complex can form homotrimers.</text>
</comment>
<dbReference type="PROSITE" id="PS01000">
    <property type="entry name" value="SDH_CYT_1"/>
    <property type="match status" value="1"/>
</dbReference>